<evidence type="ECO:0000259" key="1">
    <source>
        <dbReference type="Pfam" id="PF12697"/>
    </source>
</evidence>
<gene>
    <name evidence="2" type="ORF">GCM10017566_06710</name>
</gene>
<name>A0A8H9IVV3_9PSEU</name>
<dbReference type="InterPro" id="IPR050266">
    <property type="entry name" value="AB_hydrolase_sf"/>
</dbReference>
<dbReference type="PRINTS" id="PR00111">
    <property type="entry name" value="ABHYDROLASE"/>
</dbReference>
<dbReference type="AlphaFoldDB" id="A0A8H9IVV3"/>
<dbReference type="PANTHER" id="PTHR43798">
    <property type="entry name" value="MONOACYLGLYCEROL LIPASE"/>
    <property type="match status" value="1"/>
</dbReference>
<dbReference type="InterPro" id="IPR000073">
    <property type="entry name" value="AB_hydrolase_1"/>
</dbReference>
<accession>A0A8H9IVV3</accession>
<organism evidence="2 3">
    <name type="scientific">Amycolatopsis bartoniae</name>
    <dbReference type="NCBI Taxonomy" id="941986"/>
    <lineage>
        <taxon>Bacteria</taxon>
        <taxon>Bacillati</taxon>
        <taxon>Actinomycetota</taxon>
        <taxon>Actinomycetes</taxon>
        <taxon>Pseudonocardiales</taxon>
        <taxon>Pseudonocardiaceae</taxon>
        <taxon>Amycolatopsis</taxon>
    </lineage>
</organism>
<protein>
    <submittedName>
        <fullName evidence="2">Alpha/beta hydrolase</fullName>
    </submittedName>
</protein>
<dbReference type="GO" id="GO:0047372">
    <property type="term" value="F:monoacylglycerol lipase activity"/>
    <property type="evidence" value="ECO:0007669"/>
    <property type="project" value="TreeGrafter"/>
</dbReference>
<evidence type="ECO:0000313" key="3">
    <source>
        <dbReference type="Proteomes" id="UP000658656"/>
    </source>
</evidence>
<dbReference type="GO" id="GO:0016020">
    <property type="term" value="C:membrane"/>
    <property type="evidence" value="ECO:0007669"/>
    <property type="project" value="TreeGrafter"/>
</dbReference>
<keyword evidence="2" id="KW-0378">Hydrolase</keyword>
<dbReference type="Gene3D" id="3.40.50.1820">
    <property type="entry name" value="alpha/beta hydrolase"/>
    <property type="match status" value="1"/>
</dbReference>
<reference evidence="2" key="2">
    <citation type="submission" date="2020-09" db="EMBL/GenBank/DDBJ databases">
        <authorList>
            <person name="Sun Q."/>
            <person name="Zhou Y."/>
        </authorList>
    </citation>
    <scope>NUCLEOTIDE SEQUENCE</scope>
    <source>
        <strain evidence="2">CGMCC 4.7679</strain>
    </source>
</reference>
<dbReference type="PANTHER" id="PTHR43798:SF5">
    <property type="entry name" value="MONOACYLGLYCEROL LIPASE ABHD6"/>
    <property type="match status" value="1"/>
</dbReference>
<feature type="domain" description="AB hydrolase-1" evidence="1">
    <location>
        <begin position="40"/>
        <end position="268"/>
    </location>
</feature>
<keyword evidence="3" id="KW-1185">Reference proteome</keyword>
<dbReference type="OrthoDB" id="2987348at2"/>
<dbReference type="EMBL" id="BNAV01000001">
    <property type="protein sequence ID" value="GHF36291.1"/>
    <property type="molecule type" value="Genomic_DNA"/>
</dbReference>
<proteinExistence type="predicted"/>
<dbReference type="Proteomes" id="UP000658656">
    <property type="component" value="Unassembled WGS sequence"/>
</dbReference>
<comment type="caution">
    <text evidence="2">The sequence shown here is derived from an EMBL/GenBank/DDBJ whole genome shotgun (WGS) entry which is preliminary data.</text>
</comment>
<dbReference type="GO" id="GO:0046464">
    <property type="term" value="P:acylglycerol catabolic process"/>
    <property type="evidence" value="ECO:0007669"/>
    <property type="project" value="TreeGrafter"/>
</dbReference>
<reference evidence="2" key="1">
    <citation type="journal article" date="2014" name="Int. J. Syst. Evol. Microbiol.">
        <title>Complete genome sequence of Corynebacterium casei LMG S-19264T (=DSM 44701T), isolated from a smear-ripened cheese.</title>
        <authorList>
            <consortium name="US DOE Joint Genome Institute (JGI-PGF)"/>
            <person name="Walter F."/>
            <person name="Albersmeier A."/>
            <person name="Kalinowski J."/>
            <person name="Ruckert C."/>
        </authorList>
    </citation>
    <scope>NUCLEOTIDE SEQUENCE</scope>
    <source>
        <strain evidence="2">CGMCC 4.7679</strain>
    </source>
</reference>
<dbReference type="Pfam" id="PF12697">
    <property type="entry name" value="Abhydrolase_6"/>
    <property type="match status" value="1"/>
</dbReference>
<dbReference type="RefSeq" id="WP_145936392.1">
    <property type="nucleotide sequence ID" value="NZ_BNAV01000001.1"/>
</dbReference>
<dbReference type="SUPFAM" id="SSF53474">
    <property type="entry name" value="alpha/beta-Hydrolases"/>
    <property type="match status" value="1"/>
</dbReference>
<evidence type="ECO:0000313" key="2">
    <source>
        <dbReference type="EMBL" id="GHF36291.1"/>
    </source>
</evidence>
<sequence length="292" mass="31846">METPEWFRDALATPCSTYEVESGGVRIAVRAWGPEDAAGVVLVHGGAAHSRWWDHIAPMLGVEYRIIAVDLSGHGDSGRRPAYELSCWAREVVDAVEAARMAPRPVVVGHSMGGWVALTVGAEHDGAVGGVVVIDSPVRERSPEEVAAASRRAFGPLRTYADREHALARFHTVPEQEGNLPFVMRHVAAHSLRDTGEGWTWKFDPAIFAQPRPRPEMLGKVASRVALLRAERGLVTPAIGAQMYELLGRAAPVIELPLAGHHPMLDQPLSLITAIRTLLADWEHSAPRPRCF</sequence>
<dbReference type="InterPro" id="IPR029058">
    <property type="entry name" value="AB_hydrolase_fold"/>
</dbReference>